<reference evidence="1" key="1">
    <citation type="submission" date="2023-11" db="EMBL/GenBank/DDBJ databases">
        <authorList>
            <person name="De Vega J J."/>
            <person name="De Vega J J."/>
        </authorList>
    </citation>
    <scope>NUCLEOTIDE SEQUENCE</scope>
</reference>
<comment type="caution">
    <text evidence="1">The sequence shown here is derived from an EMBL/GenBank/DDBJ whole genome shotgun (WGS) entry which is preliminary data.</text>
</comment>
<organism evidence="1 2">
    <name type="scientific">Mycena citricolor</name>
    <dbReference type="NCBI Taxonomy" id="2018698"/>
    <lineage>
        <taxon>Eukaryota</taxon>
        <taxon>Fungi</taxon>
        <taxon>Dikarya</taxon>
        <taxon>Basidiomycota</taxon>
        <taxon>Agaricomycotina</taxon>
        <taxon>Agaricomycetes</taxon>
        <taxon>Agaricomycetidae</taxon>
        <taxon>Agaricales</taxon>
        <taxon>Marasmiineae</taxon>
        <taxon>Mycenaceae</taxon>
        <taxon>Mycena</taxon>
    </lineage>
</organism>
<name>A0AAD2JVV6_9AGAR</name>
<gene>
    <name evidence="1" type="ORF">MYCIT1_LOCUS5086</name>
</gene>
<sequence length="72" mass="8189">MTSICRGISLLVCFGKPPKHSPRQFRRPALGGILFHSLTVAKFRLCDITCVPAAQLVRRWAYRCFPERVVIC</sequence>
<dbReference type="Proteomes" id="UP001295794">
    <property type="component" value="Unassembled WGS sequence"/>
</dbReference>
<accession>A0AAD2JVV6</accession>
<keyword evidence="2" id="KW-1185">Reference proteome</keyword>
<protein>
    <submittedName>
        <fullName evidence="1">Uncharacterized protein</fullName>
    </submittedName>
</protein>
<dbReference type="EMBL" id="CAVNYO010000067">
    <property type="protein sequence ID" value="CAK5264700.1"/>
    <property type="molecule type" value="Genomic_DNA"/>
</dbReference>
<proteinExistence type="predicted"/>
<evidence type="ECO:0000313" key="1">
    <source>
        <dbReference type="EMBL" id="CAK5264700.1"/>
    </source>
</evidence>
<dbReference type="AlphaFoldDB" id="A0AAD2JVV6"/>
<evidence type="ECO:0000313" key="2">
    <source>
        <dbReference type="Proteomes" id="UP001295794"/>
    </source>
</evidence>